<dbReference type="RefSeq" id="WP_145747174.1">
    <property type="nucleotide sequence ID" value="NZ_VIVL01000015.1"/>
</dbReference>
<evidence type="ECO:0000313" key="2">
    <source>
        <dbReference type="Proteomes" id="UP000319722"/>
    </source>
</evidence>
<dbReference type="Pfam" id="PF02515">
    <property type="entry name" value="CoA_transf_3"/>
    <property type="match status" value="1"/>
</dbReference>
<dbReference type="InterPro" id="IPR050509">
    <property type="entry name" value="CoA-transferase_III"/>
</dbReference>
<evidence type="ECO:0000313" key="1">
    <source>
        <dbReference type="EMBL" id="TWD75856.1"/>
    </source>
</evidence>
<dbReference type="Gene3D" id="3.30.60.110">
    <property type="match status" value="1"/>
</dbReference>
<reference evidence="1 2" key="1">
    <citation type="submission" date="2019-06" db="EMBL/GenBank/DDBJ databases">
        <title>Sorghum-associated microbial communities from plants grown in Nebraska, USA.</title>
        <authorList>
            <person name="Schachtman D."/>
        </authorList>
    </citation>
    <scope>NUCLEOTIDE SEQUENCE [LARGE SCALE GENOMIC DNA]</scope>
    <source>
        <strain evidence="1 2">T529</strain>
    </source>
</reference>
<proteinExistence type="predicted"/>
<dbReference type="PANTHER" id="PTHR48228">
    <property type="entry name" value="SUCCINYL-COA--D-CITRAMALATE COA-TRANSFERASE"/>
    <property type="match status" value="1"/>
</dbReference>
<dbReference type="InterPro" id="IPR044855">
    <property type="entry name" value="CoA-Trfase_III_dom3_sf"/>
</dbReference>
<dbReference type="AlphaFoldDB" id="A0A561BAA5"/>
<dbReference type="PANTHER" id="PTHR48228:SF5">
    <property type="entry name" value="ALPHA-METHYLACYL-COA RACEMASE"/>
    <property type="match status" value="1"/>
</dbReference>
<protein>
    <submittedName>
        <fullName evidence="1">Alpha-methylacyl-CoA racemase</fullName>
    </submittedName>
</protein>
<dbReference type="InterPro" id="IPR023606">
    <property type="entry name" value="CoA-Trfase_III_dom_1_sf"/>
</dbReference>
<dbReference type="SUPFAM" id="SSF89796">
    <property type="entry name" value="CoA-transferase family III (CaiB/BaiF)"/>
    <property type="match status" value="1"/>
</dbReference>
<name>A0A561BAA5_9BURK</name>
<comment type="caution">
    <text evidence="1">The sequence shown here is derived from an EMBL/GenBank/DDBJ whole genome shotgun (WGS) entry which is preliminary data.</text>
</comment>
<dbReference type="OrthoDB" id="5294844at2"/>
<sequence length="380" mass="40456">MNSTGPLHGYRIVEFAGKGPGPLCGMLLGDMGAEVIRIERPVERGASQASEDALDLVNRNRRSVVLDLRQPQARTAALRIAASADGLIEGFRPGVMERLGLGPDECLSANPRLVYGRVTGWGQTGPLAARAGHDINYLGLTGALHAIGPRDGAPVPPLNLVADYGGGAMYLAFGLVCGLLEAKQSGMGQVIDVAMTDAVSNLMTPIHGLHGAGWWKDRRAANLLDGGAPFYGVHETRDGGYMAVGPIEPAFFTAFIQRLGLSEDEFADRMNPANWPSHALPIRAAFRQKTRAEWEEVFAGSDACVTPVLSLSEAPSHPHNRARGTFAELDGLVQPAVAPRFSRTPGTLRSAPPKHGADGRAVLEEVGYAPEEIDRILQPV</sequence>
<dbReference type="Gene3D" id="3.30.1540.10">
    <property type="entry name" value="formyl-coa transferase, domain 3"/>
    <property type="match status" value="1"/>
</dbReference>
<dbReference type="InterPro" id="IPR003673">
    <property type="entry name" value="CoA-Trfase_fam_III"/>
</dbReference>
<organism evidence="1 2">
    <name type="scientific">Variovorax beijingensis</name>
    <dbReference type="NCBI Taxonomy" id="2496117"/>
    <lineage>
        <taxon>Bacteria</taxon>
        <taxon>Pseudomonadati</taxon>
        <taxon>Pseudomonadota</taxon>
        <taxon>Betaproteobacteria</taxon>
        <taxon>Burkholderiales</taxon>
        <taxon>Comamonadaceae</taxon>
        <taxon>Variovorax</taxon>
    </lineage>
</organism>
<accession>A0A561BAA5</accession>
<dbReference type="Gene3D" id="3.40.50.10540">
    <property type="entry name" value="Crotonobetainyl-coa:carnitine coa-transferase, domain 1"/>
    <property type="match status" value="1"/>
</dbReference>
<dbReference type="EMBL" id="VIVL01000015">
    <property type="protein sequence ID" value="TWD75856.1"/>
    <property type="molecule type" value="Genomic_DNA"/>
</dbReference>
<dbReference type="GO" id="GO:0003824">
    <property type="term" value="F:catalytic activity"/>
    <property type="evidence" value="ECO:0007669"/>
    <property type="project" value="InterPro"/>
</dbReference>
<gene>
    <name evidence="1" type="ORF">FB547_11569</name>
</gene>
<dbReference type="Proteomes" id="UP000319722">
    <property type="component" value="Unassembled WGS sequence"/>
</dbReference>